<accession>A0A2K1PZJ4</accession>
<dbReference type="Pfam" id="PF10091">
    <property type="entry name" value="Glycoamylase"/>
    <property type="match status" value="1"/>
</dbReference>
<organism evidence="3 4">
    <name type="scientific">Solilutibacter silvestris</name>
    <dbReference type="NCBI Taxonomy" id="1645665"/>
    <lineage>
        <taxon>Bacteria</taxon>
        <taxon>Pseudomonadati</taxon>
        <taxon>Pseudomonadota</taxon>
        <taxon>Gammaproteobacteria</taxon>
        <taxon>Lysobacterales</taxon>
        <taxon>Lysobacteraceae</taxon>
        <taxon>Solilutibacter</taxon>
    </lineage>
</organism>
<evidence type="ECO:0000256" key="1">
    <source>
        <dbReference type="SAM" id="SignalP"/>
    </source>
</evidence>
<evidence type="ECO:0000313" key="4">
    <source>
        <dbReference type="Proteomes" id="UP000236220"/>
    </source>
</evidence>
<proteinExistence type="predicted"/>
<dbReference type="InterPro" id="IPR016883">
    <property type="entry name" value="UCP028431"/>
</dbReference>
<dbReference type="OrthoDB" id="5937621at2"/>
<name>A0A2K1PZJ4_9GAMM</name>
<dbReference type="Gene3D" id="1.50.10.140">
    <property type="match status" value="1"/>
</dbReference>
<dbReference type="AlphaFoldDB" id="A0A2K1PZJ4"/>
<dbReference type="EMBL" id="NPZB01000002">
    <property type="protein sequence ID" value="PNS08214.1"/>
    <property type="molecule type" value="Genomic_DNA"/>
</dbReference>
<dbReference type="InterPro" id="IPR019282">
    <property type="entry name" value="Glycoamylase-like_cons_dom"/>
</dbReference>
<sequence>MVATIKGKLALACLLVAFTCGTSAKSSTSLHRAPVDTHAVPALVDDLQHRTFDFFAERADPSNGLIPDRWPSPSFSSIAAVGFGLTSYGVGVKRGWMTRQEAARRTLLTLRFFDRAKQGDDAHGVAGNHGFYYHFLDMPEGTRTATCELSSVDTAWLLAGVLFAQSYFDRNTTSEGEIRRLAERIYRRVDWTWMQVRKPLIGMGWKPESGFIKSDWEGYNEALLVYVLALASPTHPVQRGAYDAWTKTYNVSWGEFHGQTYLSFPPLFGHQFSHVWIDFRGIRDDWARGSGIDYFENSRRAALAHRAYAIANPMGWRGYGADIWGLTPSDGPADVALTIDGVKRQFHTYTARGVGREYILDDGTIAPTAAAASIAFAPELATRAIETMHARYGKAIYGRYGFFDAFNPTLTDTTVKLQHGHIVDGVWVDKDYLGLDQGPIVLMIENHRSELVWKVMRRNPHIVQGLKRAGFSGGWLRGARG</sequence>
<dbReference type="Proteomes" id="UP000236220">
    <property type="component" value="Unassembled WGS sequence"/>
</dbReference>
<reference evidence="3 4" key="1">
    <citation type="submission" date="2017-08" db="EMBL/GenBank/DDBJ databases">
        <title>Lysobacter sylvestris genome.</title>
        <authorList>
            <person name="Zhang D.-C."/>
            <person name="Albuquerque L."/>
            <person name="Franca L."/>
            <person name="Froufe H.J.C."/>
            <person name="Barroso C."/>
            <person name="Egas C."/>
            <person name="Da Costa M."/>
            <person name="Margesin R."/>
        </authorList>
    </citation>
    <scope>NUCLEOTIDE SEQUENCE [LARGE SCALE GENOMIC DNA]</scope>
    <source>
        <strain evidence="3 4">AM20-91</strain>
    </source>
</reference>
<comment type="caution">
    <text evidence="3">The sequence shown here is derived from an EMBL/GenBank/DDBJ whole genome shotgun (WGS) entry which is preliminary data.</text>
</comment>
<protein>
    <recommendedName>
        <fullName evidence="2">Glycoamylase-like domain-containing protein</fullName>
    </recommendedName>
</protein>
<feature type="domain" description="Glycoamylase-like" evidence="2">
    <location>
        <begin position="214"/>
        <end position="460"/>
    </location>
</feature>
<dbReference type="PIRSF" id="PIRSF028431">
    <property type="entry name" value="UCP028431"/>
    <property type="match status" value="1"/>
</dbReference>
<feature type="signal peptide" evidence="1">
    <location>
        <begin position="1"/>
        <end position="24"/>
    </location>
</feature>
<keyword evidence="1" id="KW-0732">Signal</keyword>
<keyword evidence="4" id="KW-1185">Reference proteome</keyword>
<feature type="chain" id="PRO_5014418574" description="Glycoamylase-like domain-containing protein" evidence="1">
    <location>
        <begin position="25"/>
        <end position="481"/>
    </location>
</feature>
<gene>
    <name evidence="3" type="ORF">Lysil_2390</name>
</gene>
<evidence type="ECO:0000313" key="3">
    <source>
        <dbReference type="EMBL" id="PNS08214.1"/>
    </source>
</evidence>
<evidence type="ECO:0000259" key="2">
    <source>
        <dbReference type="Pfam" id="PF10091"/>
    </source>
</evidence>